<evidence type="ECO:0000259" key="1">
    <source>
        <dbReference type="PROSITE" id="PS51186"/>
    </source>
</evidence>
<dbReference type="CDD" id="cd04301">
    <property type="entry name" value="NAT_SF"/>
    <property type="match status" value="1"/>
</dbReference>
<protein>
    <submittedName>
        <fullName evidence="2">GNAT family N-acetyltransferase</fullName>
    </submittedName>
</protein>
<dbReference type="GO" id="GO:0016747">
    <property type="term" value="F:acyltransferase activity, transferring groups other than amino-acyl groups"/>
    <property type="evidence" value="ECO:0007669"/>
    <property type="project" value="InterPro"/>
</dbReference>
<organism evidence="2 3">
    <name type="scientific">Grimontia sedimenti</name>
    <dbReference type="NCBI Taxonomy" id="2711294"/>
    <lineage>
        <taxon>Bacteria</taxon>
        <taxon>Pseudomonadati</taxon>
        <taxon>Pseudomonadota</taxon>
        <taxon>Gammaproteobacteria</taxon>
        <taxon>Vibrionales</taxon>
        <taxon>Vibrionaceae</taxon>
        <taxon>Grimontia</taxon>
    </lineage>
</organism>
<gene>
    <name evidence="2" type="ORF">G5S52_01460</name>
</gene>
<dbReference type="SUPFAM" id="SSF55729">
    <property type="entry name" value="Acyl-CoA N-acyltransferases (Nat)"/>
    <property type="match status" value="1"/>
</dbReference>
<dbReference type="AlphaFoldDB" id="A0A6M1R878"/>
<evidence type="ECO:0000313" key="3">
    <source>
        <dbReference type="Proteomes" id="UP000473008"/>
    </source>
</evidence>
<keyword evidence="3" id="KW-1185">Reference proteome</keyword>
<dbReference type="InterPro" id="IPR016181">
    <property type="entry name" value="Acyl_CoA_acyltransferase"/>
</dbReference>
<reference evidence="2 3" key="1">
    <citation type="submission" date="2020-02" db="EMBL/GenBank/DDBJ databases">
        <title>The draft genome of Grimontia sedimenta sp. nov., isolated from benthic sediments near coral reefs south of Kuwait.</title>
        <authorList>
            <person name="Mahmoud H.M."/>
            <person name="Jose L."/>
            <person name="Eapen S."/>
        </authorList>
    </citation>
    <scope>NUCLEOTIDE SEQUENCE [LARGE SCALE GENOMIC DNA]</scope>
    <source>
        <strain evidence="2 3">S25</strain>
    </source>
</reference>
<dbReference type="Pfam" id="PF13302">
    <property type="entry name" value="Acetyltransf_3"/>
    <property type="match status" value="1"/>
</dbReference>
<dbReference type="PROSITE" id="PS51186">
    <property type="entry name" value="GNAT"/>
    <property type="match status" value="1"/>
</dbReference>
<proteinExistence type="predicted"/>
<dbReference type="EMBL" id="JAALDL010000001">
    <property type="protein sequence ID" value="NGN96366.1"/>
    <property type="molecule type" value="Genomic_DNA"/>
</dbReference>
<keyword evidence="2" id="KW-0808">Transferase</keyword>
<evidence type="ECO:0000313" key="2">
    <source>
        <dbReference type="EMBL" id="NGN96366.1"/>
    </source>
</evidence>
<feature type="domain" description="N-acetyltransferase" evidence="1">
    <location>
        <begin position="29"/>
        <end position="172"/>
    </location>
</feature>
<accession>A0A6M1R878</accession>
<comment type="caution">
    <text evidence="2">The sequence shown here is derived from an EMBL/GenBank/DDBJ whole genome shotgun (WGS) entry which is preliminary data.</text>
</comment>
<name>A0A6M1R878_9GAMM</name>
<sequence length="172" mass="19434">MKLVTPSSGYEKAFHAFYDDFSKNDPENANYYQAAKVDFSGYIQSLLDESKGINLREGFVPCSHFWLVDSEQNILGAIRVRHHIDNDFLALECGHIGYDIAPSHRRKGHGTTMLKLALPRAKSLSISKVLITADEDNLASQKIIKANGGQYENTIVGKVNNWRIARYWVECK</sequence>
<dbReference type="Proteomes" id="UP000473008">
    <property type="component" value="Unassembled WGS sequence"/>
</dbReference>
<dbReference type="InterPro" id="IPR000182">
    <property type="entry name" value="GNAT_dom"/>
</dbReference>
<dbReference type="PANTHER" id="PTHR39173:SF1">
    <property type="entry name" value="ACETYLTRANSFERASE"/>
    <property type="match status" value="1"/>
</dbReference>
<dbReference type="PANTHER" id="PTHR39173">
    <property type="entry name" value="ACETYLTRANSFERASE"/>
    <property type="match status" value="1"/>
</dbReference>
<dbReference type="RefSeq" id="WP_165011483.1">
    <property type="nucleotide sequence ID" value="NZ_JAALDL010000001.1"/>
</dbReference>
<dbReference type="Gene3D" id="3.40.630.30">
    <property type="match status" value="1"/>
</dbReference>